<gene>
    <name evidence="1" type="ORF">IRI77_33190</name>
</gene>
<evidence type="ECO:0000313" key="1">
    <source>
        <dbReference type="EMBL" id="QOY87557.1"/>
    </source>
</evidence>
<name>A0A7S7NPT7_PALFE</name>
<protein>
    <submittedName>
        <fullName evidence="1">Uncharacterized protein</fullName>
    </submittedName>
</protein>
<dbReference type="EMBL" id="CP063849">
    <property type="protein sequence ID" value="QOY87557.1"/>
    <property type="molecule type" value="Genomic_DNA"/>
</dbReference>
<proteinExistence type="predicted"/>
<dbReference type="Proteomes" id="UP000593892">
    <property type="component" value="Chromosome"/>
</dbReference>
<dbReference type="KEGG" id="pfer:IRI77_33190"/>
<reference evidence="1 2" key="1">
    <citation type="submission" date="2020-10" db="EMBL/GenBank/DDBJ databases">
        <title>Complete genome sequence of Paludibaculum fermentans P105T, a facultatively anaerobic acidobacterium capable of dissimilatory Fe(III) reduction.</title>
        <authorList>
            <person name="Dedysh S.N."/>
            <person name="Beletsky A.V."/>
            <person name="Kulichevskaya I.S."/>
            <person name="Mardanov A.V."/>
            <person name="Ravin N.V."/>
        </authorList>
    </citation>
    <scope>NUCLEOTIDE SEQUENCE [LARGE SCALE GENOMIC DNA]</scope>
    <source>
        <strain evidence="1 2">P105</strain>
    </source>
</reference>
<evidence type="ECO:0000313" key="2">
    <source>
        <dbReference type="Proteomes" id="UP000593892"/>
    </source>
</evidence>
<dbReference type="AlphaFoldDB" id="A0A7S7NPT7"/>
<accession>A0A7S7NPT7</accession>
<dbReference type="RefSeq" id="WP_194449224.1">
    <property type="nucleotide sequence ID" value="NZ_CP063849.1"/>
</dbReference>
<organism evidence="1 2">
    <name type="scientific">Paludibaculum fermentans</name>
    <dbReference type="NCBI Taxonomy" id="1473598"/>
    <lineage>
        <taxon>Bacteria</taxon>
        <taxon>Pseudomonadati</taxon>
        <taxon>Acidobacteriota</taxon>
        <taxon>Terriglobia</taxon>
        <taxon>Bryobacterales</taxon>
        <taxon>Bryobacteraceae</taxon>
        <taxon>Paludibaculum</taxon>
    </lineage>
</organism>
<sequence length="84" mass="8732">MCSSDLVFFVGPESPGVTSNTVDSSACSVDTGLATVTHPTGVVHLSVLVPIKGPMAGAKNVYQRSLDPLSRDSGWVKTGVWTVL</sequence>
<keyword evidence="2" id="KW-1185">Reference proteome</keyword>